<dbReference type="PROSITE" id="PS00198">
    <property type="entry name" value="4FE4S_FER_1"/>
    <property type="match status" value="1"/>
</dbReference>
<evidence type="ECO:0000256" key="2">
    <source>
        <dbReference type="ARBA" id="ARBA00023004"/>
    </source>
</evidence>
<feature type="domain" description="4Fe-4S ferredoxin-type" evidence="4">
    <location>
        <begin position="59"/>
        <end position="88"/>
    </location>
</feature>
<dbReference type="SUPFAM" id="SSF52540">
    <property type="entry name" value="P-loop containing nucleoside triphosphate hydrolases"/>
    <property type="match status" value="1"/>
</dbReference>
<dbReference type="PANTHER" id="PTHR43534">
    <property type="entry name" value="MIND SUPERFAMILY P-LOOP ATPASE CONTAINING AN INSERTED FERREDOXIN DOMAIN"/>
    <property type="match status" value="1"/>
</dbReference>
<dbReference type="PROSITE" id="PS51379">
    <property type="entry name" value="4FE4S_FER_2"/>
    <property type="match status" value="2"/>
</dbReference>
<gene>
    <name evidence="5" type="ORF">SAMN05660826_01963</name>
</gene>
<evidence type="ECO:0000313" key="5">
    <source>
        <dbReference type="EMBL" id="SHM79410.1"/>
    </source>
</evidence>
<keyword evidence="2" id="KW-0408">Iron</keyword>
<evidence type="ECO:0000256" key="3">
    <source>
        <dbReference type="ARBA" id="ARBA00023014"/>
    </source>
</evidence>
<dbReference type="SUPFAM" id="SSF54862">
    <property type="entry name" value="4Fe-4S ferredoxins"/>
    <property type="match status" value="1"/>
</dbReference>
<organism evidence="5 6">
    <name type="scientific">Caldanaerovirga acetigignens</name>
    <dbReference type="NCBI Taxonomy" id="447595"/>
    <lineage>
        <taxon>Bacteria</taxon>
        <taxon>Bacillati</taxon>
        <taxon>Bacillota</taxon>
        <taxon>Clostridia</taxon>
        <taxon>Thermosediminibacterales</taxon>
        <taxon>Thermosediminibacteraceae</taxon>
        <taxon>Caldanaerovirga</taxon>
    </lineage>
</organism>
<name>A0A1M7LMQ4_9FIRM</name>
<evidence type="ECO:0000256" key="1">
    <source>
        <dbReference type="ARBA" id="ARBA00022723"/>
    </source>
</evidence>
<accession>A0A1M7LMQ4</accession>
<dbReference type="AlphaFoldDB" id="A0A1M7LMQ4"/>
<dbReference type="GO" id="GO:0051536">
    <property type="term" value="F:iron-sulfur cluster binding"/>
    <property type="evidence" value="ECO:0007669"/>
    <property type="project" value="UniProtKB-KW"/>
</dbReference>
<evidence type="ECO:0000313" key="6">
    <source>
        <dbReference type="Proteomes" id="UP000184375"/>
    </source>
</evidence>
<dbReference type="STRING" id="447595.SAMN05660826_01963"/>
<dbReference type="InterPro" id="IPR017896">
    <property type="entry name" value="4Fe4S_Fe-S-bd"/>
</dbReference>
<proteinExistence type="predicted"/>
<keyword evidence="1" id="KW-0479">Metal-binding</keyword>
<dbReference type="Gene3D" id="3.40.50.300">
    <property type="entry name" value="P-loop containing nucleotide triphosphate hydrolases"/>
    <property type="match status" value="1"/>
</dbReference>
<dbReference type="Proteomes" id="UP000184375">
    <property type="component" value="Unassembled WGS sequence"/>
</dbReference>
<dbReference type="EMBL" id="FRCR01000013">
    <property type="protein sequence ID" value="SHM79410.1"/>
    <property type="molecule type" value="Genomic_DNA"/>
</dbReference>
<dbReference type="Pfam" id="PF00037">
    <property type="entry name" value="Fer4"/>
    <property type="match status" value="1"/>
</dbReference>
<dbReference type="InterPro" id="IPR002586">
    <property type="entry name" value="CobQ/CobB/MinD/ParA_Nub-bd_dom"/>
</dbReference>
<dbReference type="RefSeq" id="WP_073257983.1">
    <property type="nucleotide sequence ID" value="NZ_FRCR01000013.1"/>
</dbReference>
<dbReference type="Pfam" id="PF01656">
    <property type="entry name" value="CbiA"/>
    <property type="match status" value="1"/>
</dbReference>
<dbReference type="CDD" id="cd03110">
    <property type="entry name" value="SIMIBI_bact_arch"/>
    <property type="match status" value="1"/>
</dbReference>
<dbReference type="Gene3D" id="3.30.70.20">
    <property type="match status" value="1"/>
</dbReference>
<protein>
    <submittedName>
        <fullName evidence="5">MinD superfamily P-loop ATPase, contains an inserted ferredoxin domain</fullName>
    </submittedName>
</protein>
<dbReference type="InterPro" id="IPR027417">
    <property type="entry name" value="P-loop_NTPase"/>
</dbReference>
<dbReference type="PANTHER" id="PTHR43534:SF1">
    <property type="entry name" value="4FE-4S CLUSTER CONTAINING PARA FAMILY ATPASE PROTEIN"/>
    <property type="match status" value="1"/>
</dbReference>
<reference evidence="6" key="1">
    <citation type="submission" date="2016-11" db="EMBL/GenBank/DDBJ databases">
        <authorList>
            <person name="Varghese N."/>
            <person name="Submissions S."/>
        </authorList>
    </citation>
    <scope>NUCLEOTIDE SEQUENCE [LARGE SCALE GENOMIC DNA]</scope>
    <source>
        <strain evidence="6">DSM 18802</strain>
    </source>
</reference>
<keyword evidence="6" id="KW-1185">Reference proteome</keyword>
<dbReference type="OrthoDB" id="9778602at2"/>
<keyword evidence="3" id="KW-0411">Iron-sulfur</keyword>
<feature type="domain" description="4Fe-4S ferredoxin-type" evidence="4">
    <location>
        <begin position="89"/>
        <end position="113"/>
    </location>
</feature>
<sequence length="282" mass="30572">MKEIVVLSGKGGTGKTTLTASLAALAKNAVLADCDVDAPDLYLLLKPEIRETFEFWGSQKAKINKNKCKECGKCEEACRFGAIENFKVNAILCEGCRVCYNLCPQKAIDMEETLSGHWYISDTKYGPIVHARLGIAEENSGKLVSVVKKAAREIAERGRYEYIITDGPPGIGCPVISSLSGADMALIVTEPTAAGLHDLERVLKLAENFKVAIKVVINKFDLAQEKSKEIEQYCINEGIEVIGKIPFDEEIVRAVSKGVPPVEYSSGPAAEALKDVGEGIFT</sequence>
<dbReference type="GO" id="GO:0046872">
    <property type="term" value="F:metal ion binding"/>
    <property type="evidence" value="ECO:0007669"/>
    <property type="project" value="UniProtKB-KW"/>
</dbReference>
<evidence type="ECO:0000259" key="4">
    <source>
        <dbReference type="PROSITE" id="PS51379"/>
    </source>
</evidence>
<dbReference type="InterPro" id="IPR017900">
    <property type="entry name" value="4Fe4S_Fe_S_CS"/>
</dbReference>